<sequence length="418" mass="44353">MRSPIPDYLAEVLRAVESDDSGATADYIPELAAADPDRLAVAIATLDGEVYAVGDASVEFTIQSISKPFAYALALTDRGFDGVLDKVGVEPSGDPFNEVSLDDTGRPFNPMINAGAITAHSLVGAPGVGPDLRFERVVAGLSAFAGRPLSVDEAVFASEMTTAHRNLSIAHMLRAYGVLTEDPVAVVEGYTRQCSLLVTATDLALMAATLANHGVHPRTGARVVSEAVVRQVLSVMTTCGMYDAAGDWVTQVGIPAKSGVAGGLIGALPGQVGIATFSPRLDKHGNSVRGVRLFERFSDDMGMHMMEVPAASRTVLRKNRGIAGLRLYALQGGLRFAEAEQVVREVSDHPPTEHRVGFNLSHVHAMDGVARRMLLEVIRRLSLDGHDVYLIDPDRVIKAPDPGDGGRVTVVADIDDIA</sequence>
<dbReference type="PROSITE" id="PS50801">
    <property type="entry name" value="STAS"/>
    <property type="match status" value="1"/>
</dbReference>
<feature type="binding site" evidence="6">
    <location>
        <position position="159"/>
    </location>
    <ligand>
        <name>substrate</name>
    </ligand>
</feature>
<reference evidence="9" key="1">
    <citation type="journal article" date="2019" name="Int. J. Syst. Evol. Microbiol.">
        <title>The Global Catalogue of Microorganisms (GCM) 10K type strain sequencing project: providing services to taxonomists for standard genome sequencing and annotation.</title>
        <authorList>
            <consortium name="The Broad Institute Genomics Platform"/>
            <consortium name="The Broad Institute Genome Sequencing Center for Infectious Disease"/>
            <person name="Wu L."/>
            <person name="Ma J."/>
        </authorList>
    </citation>
    <scope>NUCLEOTIDE SEQUENCE [LARGE SCALE GENOMIC DNA]</scope>
    <source>
        <strain evidence="9">JCM 14234</strain>
    </source>
</reference>
<comment type="similarity">
    <text evidence="1 6">Belongs to the glutaminase family.</text>
</comment>
<feature type="binding site" evidence="6">
    <location>
        <position position="190"/>
    </location>
    <ligand>
        <name>substrate</name>
    </ligand>
</feature>
<dbReference type="InterPro" id="IPR002645">
    <property type="entry name" value="STAS_dom"/>
</dbReference>
<evidence type="ECO:0000256" key="5">
    <source>
        <dbReference type="ARBA" id="ARBA00049534"/>
    </source>
</evidence>
<protein>
    <recommendedName>
        <fullName evidence="3 6">Glutaminase</fullName>
        <ecNumber evidence="3 6">3.5.1.2</ecNumber>
    </recommendedName>
</protein>
<dbReference type="RefSeq" id="WP_290707569.1">
    <property type="nucleotide sequence ID" value="NZ_BAAAVS010000017.1"/>
</dbReference>
<evidence type="ECO:0000259" key="7">
    <source>
        <dbReference type="PROSITE" id="PS50801"/>
    </source>
</evidence>
<dbReference type="Gene3D" id="3.30.750.24">
    <property type="entry name" value="STAS domain"/>
    <property type="match status" value="1"/>
</dbReference>
<keyword evidence="4 6" id="KW-0378">Hydrolase</keyword>
<dbReference type="Pfam" id="PF04960">
    <property type="entry name" value="Glutaminase"/>
    <property type="match status" value="1"/>
</dbReference>
<proteinExistence type="inferred from homology"/>
<feature type="domain" description="STAS" evidence="7">
    <location>
        <begin position="324"/>
        <end position="391"/>
    </location>
</feature>
<comment type="caution">
    <text evidence="8">The sequence shown here is derived from an EMBL/GenBank/DDBJ whole genome shotgun (WGS) entry which is preliminary data.</text>
</comment>
<evidence type="ECO:0000256" key="6">
    <source>
        <dbReference type="HAMAP-Rule" id="MF_00313"/>
    </source>
</evidence>
<dbReference type="Gene3D" id="3.40.710.10">
    <property type="entry name" value="DD-peptidase/beta-lactamase superfamily"/>
    <property type="match status" value="1"/>
</dbReference>
<dbReference type="EC" id="3.5.1.2" evidence="3 6"/>
<comment type="catalytic activity">
    <reaction evidence="5 6">
        <text>L-glutamine + H2O = L-glutamate + NH4(+)</text>
        <dbReference type="Rhea" id="RHEA:15889"/>
        <dbReference type="ChEBI" id="CHEBI:15377"/>
        <dbReference type="ChEBI" id="CHEBI:28938"/>
        <dbReference type="ChEBI" id="CHEBI:29985"/>
        <dbReference type="ChEBI" id="CHEBI:58359"/>
        <dbReference type="EC" id="3.5.1.2"/>
    </reaction>
</comment>
<dbReference type="Pfam" id="PF01740">
    <property type="entry name" value="STAS"/>
    <property type="match status" value="1"/>
</dbReference>
<dbReference type="SUPFAM" id="SSF56601">
    <property type="entry name" value="beta-lactamase/transpeptidase-like"/>
    <property type="match status" value="1"/>
</dbReference>
<keyword evidence="6" id="KW-0007">Acetylation</keyword>
<dbReference type="InterPro" id="IPR036513">
    <property type="entry name" value="STAS_dom_sf"/>
</dbReference>
<dbReference type="PANTHER" id="PTHR12544:SF29">
    <property type="entry name" value="GLUTAMINASE"/>
    <property type="match status" value="1"/>
</dbReference>
<dbReference type="EMBL" id="BAAAVS010000017">
    <property type="protein sequence ID" value="GAA3029694.1"/>
    <property type="molecule type" value="Genomic_DNA"/>
</dbReference>
<comment type="subunit">
    <text evidence="2 6">Homotetramer.</text>
</comment>
<gene>
    <name evidence="6" type="primary">glsA</name>
    <name evidence="8" type="ORF">GCM10010528_09010</name>
</gene>
<dbReference type="HAMAP" id="MF_00313">
    <property type="entry name" value="Glutaminase"/>
    <property type="match status" value="1"/>
</dbReference>
<feature type="binding site" evidence="6">
    <location>
        <position position="64"/>
    </location>
    <ligand>
        <name>substrate</name>
    </ligand>
</feature>
<evidence type="ECO:0000256" key="3">
    <source>
        <dbReference type="ARBA" id="ARBA00012918"/>
    </source>
</evidence>
<dbReference type="InterPro" id="IPR015868">
    <property type="entry name" value="Glutaminase"/>
</dbReference>
<keyword evidence="9" id="KW-1185">Reference proteome</keyword>
<feature type="binding site" evidence="6">
    <location>
        <position position="260"/>
    </location>
    <ligand>
        <name>substrate</name>
    </ligand>
</feature>
<evidence type="ECO:0000256" key="4">
    <source>
        <dbReference type="ARBA" id="ARBA00022801"/>
    </source>
</evidence>
<organism evidence="8 9">
    <name type="scientific">Gordonia defluvii</name>
    <dbReference type="NCBI Taxonomy" id="283718"/>
    <lineage>
        <taxon>Bacteria</taxon>
        <taxon>Bacillati</taxon>
        <taxon>Actinomycetota</taxon>
        <taxon>Actinomycetes</taxon>
        <taxon>Mycobacteriales</taxon>
        <taxon>Gordoniaceae</taxon>
        <taxon>Gordonia</taxon>
    </lineage>
</organism>
<accession>A0ABP6L6N9</accession>
<feature type="binding site" evidence="6">
    <location>
        <position position="242"/>
    </location>
    <ligand>
        <name>substrate</name>
    </ligand>
</feature>
<dbReference type="PANTHER" id="PTHR12544">
    <property type="entry name" value="GLUTAMINASE"/>
    <property type="match status" value="1"/>
</dbReference>
<dbReference type="InterPro" id="IPR012338">
    <property type="entry name" value="Beta-lactam/transpept-like"/>
</dbReference>
<evidence type="ECO:0000256" key="1">
    <source>
        <dbReference type="ARBA" id="ARBA00011076"/>
    </source>
</evidence>
<feature type="binding site" evidence="6">
    <location>
        <position position="166"/>
    </location>
    <ligand>
        <name>substrate</name>
    </ligand>
</feature>
<evidence type="ECO:0000313" key="8">
    <source>
        <dbReference type="EMBL" id="GAA3029694.1"/>
    </source>
</evidence>
<feature type="binding site" evidence="6">
    <location>
        <position position="113"/>
    </location>
    <ligand>
        <name>substrate</name>
    </ligand>
</feature>
<dbReference type="SUPFAM" id="SSF52091">
    <property type="entry name" value="SpoIIaa-like"/>
    <property type="match status" value="1"/>
</dbReference>
<name>A0ABP6L6N9_9ACTN</name>
<evidence type="ECO:0000313" key="9">
    <source>
        <dbReference type="Proteomes" id="UP001501035"/>
    </source>
</evidence>
<dbReference type="Proteomes" id="UP001501035">
    <property type="component" value="Unassembled WGS sequence"/>
</dbReference>
<evidence type="ECO:0000256" key="2">
    <source>
        <dbReference type="ARBA" id="ARBA00011881"/>
    </source>
</evidence>
<dbReference type="NCBIfam" id="NF002134">
    <property type="entry name" value="PRK00971.1-4"/>
    <property type="match status" value="1"/>
</dbReference>
<dbReference type="NCBIfam" id="TIGR03814">
    <property type="entry name" value="Gln_ase"/>
    <property type="match status" value="1"/>
</dbReference>